<dbReference type="RefSeq" id="WP_166063550.1">
    <property type="nucleotide sequence ID" value="NZ_CP049889.1"/>
</dbReference>
<dbReference type="InterPro" id="IPR025194">
    <property type="entry name" value="RodZ-like_C"/>
</dbReference>
<feature type="region of interest" description="Disordered" evidence="1">
    <location>
        <begin position="78"/>
        <end position="111"/>
    </location>
</feature>
<feature type="transmembrane region" description="Helical" evidence="2">
    <location>
        <begin position="117"/>
        <end position="138"/>
    </location>
</feature>
<feature type="compositionally biased region" description="Polar residues" evidence="1">
    <location>
        <begin position="152"/>
        <end position="163"/>
    </location>
</feature>
<evidence type="ECO:0000313" key="5">
    <source>
        <dbReference type="Proteomes" id="UP000501830"/>
    </source>
</evidence>
<dbReference type="GO" id="GO:0003677">
    <property type="term" value="F:DNA binding"/>
    <property type="evidence" value="ECO:0007669"/>
    <property type="project" value="InterPro"/>
</dbReference>
<dbReference type="KEGG" id="jpo:G7058_10930"/>
<dbReference type="GeneID" id="94553801"/>
<dbReference type="SUPFAM" id="SSF47413">
    <property type="entry name" value="lambda repressor-like DNA-binding domains"/>
    <property type="match status" value="1"/>
</dbReference>
<dbReference type="Proteomes" id="UP000501830">
    <property type="component" value="Chromosome"/>
</dbReference>
<dbReference type="Pfam" id="PF13413">
    <property type="entry name" value="HTH_25"/>
    <property type="match status" value="1"/>
</dbReference>
<gene>
    <name evidence="4" type="ORF">G7058_10930</name>
</gene>
<feature type="domain" description="Cytoskeleton protein RodZ-like C-terminal" evidence="3">
    <location>
        <begin position="211"/>
        <end position="285"/>
    </location>
</feature>
<proteinExistence type="predicted"/>
<evidence type="ECO:0000259" key="3">
    <source>
        <dbReference type="Pfam" id="PF13464"/>
    </source>
</evidence>
<feature type="region of interest" description="Disordered" evidence="1">
    <location>
        <begin position="150"/>
        <end position="190"/>
    </location>
</feature>
<keyword evidence="2" id="KW-0812">Transmembrane</keyword>
<keyword evidence="2" id="KW-1133">Transmembrane helix</keyword>
<evidence type="ECO:0000313" key="4">
    <source>
        <dbReference type="EMBL" id="QIK52517.1"/>
    </source>
</evidence>
<reference evidence="4 5" key="1">
    <citation type="journal article" date="2017" name="Int. J. Syst. Evol. Microbiol.">
        <title>Jeotgalibaca porci sp. nov. and Jeotgalibaca arthritidis sp. nov., isolated from pigs, and emended description of the genus Jeotgalibaca.</title>
        <authorList>
            <person name="Zamora L."/>
            <person name="Perez-Sancho M."/>
            <person name="Dominguez L."/>
            <person name="Fernandez-Garayzabal J.F."/>
            <person name="Vela A.I."/>
        </authorList>
    </citation>
    <scope>NUCLEOTIDE SEQUENCE [LARGE SCALE GENOMIC DNA]</scope>
    <source>
        <strain evidence="4 5">CCUG 69148</strain>
    </source>
</reference>
<organism evidence="4 5">
    <name type="scientific">Jeotgalibaca porci</name>
    <dbReference type="NCBI Taxonomy" id="1868793"/>
    <lineage>
        <taxon>Bacteria</taxon>
        <taxon>Bacillati</taxon>
        <taxon>Bacillota</taxon>
        <taxon>Bacilli</taxon>
        <taxon>Lactobacillales</taxon>
        <taxon>Carnobacteriaceae</taxon>
        <taxon>Jeotgalibaca</taxon>
    </lineage>
</organism>
<feature type="compositionally biased region" description="Basic and acidic residues" evidence="1">
    <location>
        <begin position="84"/>
        <end position="107"/>
    </location>
</feature>
<dbReference type="EMBL" id="CP049889">
    <property type="protein sequence ID" value="QIK52517.1"/>
    <property type="molecule type" value="Genomic_DNA"/>
</dbReference>
<dbReference type="AlphaFoldDB" id="A0A6G7WJX4"/>
<dbReference type="Pfam" id="PF13464">
    <property type="entry name" value="RodZ_C"/>
    <property type="match status" value="1"/>
</dbReference>
<sequence>MDEPTHIGDRLKNARIKQGHTLDDLQQLTKIQKRYLIAIEENRLDDLPGDFFVNAFIRQYADVVGVSLKGEEQRHIQHTPAEGYTHESKEKVLPTRSELKRSSRETKFTYSNDSKSTLPTFLLVLMFLLILGAIWYYIFYMGDDTPDISEGNAPNQQMIQTQTESSESAGSSVESEAPQPETVVTASTEQAATPTYSVAGFELPNTLSIEVDTTGNSWVLVTTEGDDPLFEGVIQGGSTQTIPLEEGMNKVFVRIGFLPSTTVKFGEATVEMPADYQTNQTQTLTFTIE</sequence>
<dbReference type="Gene3D" id="1.10.260.40">
    <property type="entry name" value="lambda repressor-like DNA-binding domains"/>
    <property type="match status" value="1"/>
</dbReference>
<dbReference type="PANTHER" id="PTHR34475:SF1">
    <property type="entry name" value="CYTOSKELETON PROTEIN RODZ"/>
    <property type="match status" value="1"/>
</dbReference>
<dbReference type="InterPro" id="IPR010982">
    <property type="entry name" value="Lambda_DNA-bd_dom_sf"/>
</dbReference>
<name>A0A6G7WJX4_9LACT</name>
<protein>
    <submittedName>
        <fullName evidence="4">Helix-turn-helix domain-containing protein</fullName>
    </submittedName>
</protein>
<keyword evidence="2" id="KW-0472">Membrane</keyword>
<dbReference type="InterPro" id="IPR050400">
    <property type="entry name" value="Bact_Cytoskel_RodZ"/>
</dbReference>
<evidence type="ECO:0000256" key="2">
    <source>
        <dbReference type="SAM" id="Phobius"/>
    </source>
</evidence>
<accession>A0A6G7WJX4</accession>
<keyword evidence="5" id="KW-1185">Reference proteome</keyword>
<evidence type="ECO:0000256" key="1">
    <source>
        <dbReference type="SAM" id="MobiDB-lite"/>
    </source>
</evidence>
<dbReference type="PANTHER" id="PTHR34475">
    <property type="match status" value="1"/>
</dbReference>
<feature type="compositionally biased region" description="Low complexity" evidence="1">
    <location>
        <begin position="164"/>
        <end position="176"/>
    </location>
</feature>